<evidence type="ECO:0000256" key="12">
    <source>
        <dbReference type="ARBA" id="ARBA00029444"/>
    </source>
</evidence>
<gene>
    <name evidence="17" type="ORF">BDK51DRAFT_16222</name>
</gene>
<organism evidence="17 18">
    <name type="scientific">Blyttiomyces helicus</name>
    <dbReference type="NCBI Taxonomy" id="388810"/>
    <lineage>
        <taxon>Eukaryota</taxon>
        <taxon>Fungi</taxon>
        <taxon>Fungi incertae sedis</taxon>
        <taxon>Chytridiomycota</taxon>
        <taxon>Chytridiomycota incertae sedis</taxon>
        <taxon>Chytridiomycetes</taxon>
        <taxon>Chytridiomycetes incertae sedis</taxon>
        <taxon>Blyttiomyces</taxon>
    </lineage>
</organism>
<dbReference type="Pfam" id="PF02769">
    <property type="entry name" value="AIRS_C"/>
    <property type="match status" value="1"/>
</dbReference>
<dbReference type="InterPro" id="IPR000115">
    <property type="entry name" value="PRibGlycinamide_synth"/>
</dbReference>
<evidence type="ECO:0000313" key="18">
    <source>
        <dbReference type="Proteomes" id="UP000269721"/>
    </source>
</evidence>
<evidence type="ECO:0000256" key="3">
    <source>
        <dbReference type="ARBA" id="ARBA00007423"/>
    </source>
</evidence>
<dbReference type="GO" id="GO:0005829">
    <property type="term" value="C:cytosol"/>
    <property type="evidence" value="ECO:0007669"/>
    <property type="project" value="TreeGrafter"/>
</dbReference>
<dbReference type="InterPro" id="IPR037123">
    <property type="entry name" value="PRibGlycinamide_synth_C_sf"/>
</dbReference>
<dbReference type="SUPFAM" id="SSF55326">
    <property type="entry name" value="PurM N-terminal domain-like"/>
    <property type="match status" value="1"/>
</dbReference>
<evidence type="ECO:0000256" key="5">
    <source>
        <dbReference type="ARBA" id="ARBA00022723"/>
    </source>
</evidence>
<dbReference type="GO" id="GO:0004641">
    <property type="term" value="F:phosphoribosylformylglycinamidine cyclo-ligase activity"/>
    <property type="evidence" value="ECO:0007669"/>
    <property type="project" value="UniProtKB-EC"/>
</dbReference>
<dbReference type="CDD" id="cd02196">
    <property type="entry name" value="PurM"/>
    <property type="match status" value="1"/>
</dbReference>
<dbReference type="OrthoDB" id="2018833at2759"/>
<accession>A0A4P9W3B5</accession>
<dbReference type="Gene3D" id="3.30.1330.10">
    <property type="entry name" value="PurM-like, N-terminal domain"/>
    <property type="match status" value="1"/>
</dbReference>
<keyword evidence="9" id="KW-0464">Manganese</keyword>
<dbReference type="Gene3D" id="3.90.650.10">
    <property type="entry name" value="PurM-like C-terminal domain"/>
    <property type="match status" value="1"/>
</dbReference>
<dbReference type="PROSITE" id="PS00184">
    <property type="entry name" value="GARS"/>
    <property type="match status" value="1"/>
</dbReference>
<comment type="similarity">
    <text evidence="3">In the N-terminal section; belongs to the GARS family.</text>
</comment>
<keyword evidence="5" id="KW-0479">Metal-binding</keyword>
<dbReference type="InterPro" id="IPR004733">
    <property type="entry name" value="PurM_cligase"/>
</dbReference>
<dbReference type="GO" id="GO:0004637">
    <property type="term" value="F:phosphoribosylamine-glycine ligase activity"/>
    <property type="evidence" value="ECO:0007669"/>
    <property type="project" value="UniProtKB-EC"/>
</dbReference>
<dbReference type="InterPro" id="IPR020560">
    <property type="entry name" value="PRibGlycinamide_synth_C-dom"/>
</dbReference>
<evidence type="ECO:0000256" key="7">
    <source>
        <dbReference type="ARBA" id="ARBA00022755"/>
    </source>
</evidence>
<evidence type="ECO:0000256" key="1">
    <source>
        <dbReference type="ARBA" id="ARBA00004686"/>
    </source>
</evidence>
<dbReference type="SMART" id="SM01210">
    <property type="entry name" value="GARS_C"/>
    <property type="match status" value="1"/>
</dbReference>
<evidence type="ECO:0000256" key="10">
    <source>
        <dbReference type="ARBA" id="ARBA00023268"/>
    </source>
</evidence>
<dbReference type="SUPFAM" id="SSF51246">
    <property type="entry name" value="Rudiment single hybrid motif"/>
    <property type="match status" value="1"/>
</dbReference>
<evidence type="ECO:0000256" key="8">
    <source>
        <dbReference type="ARBA" id="ARBA00022840"/>
    </source>
</evidence>
<dbReference type="FunFam" id="3.90.650.10:FF:000019">
    <property type="entry name" value="Trifunctional purine biosynthetic protein adenosine-3"/>
    <property type="match status" value="1"/>
</dbReference>
<dbReference type="SUPFAM" id="SSF56059">
    <property type="entry name" value="Glutathione synthetase ATP-binding domain-like"/>
    <property type="match status" value="1"/>
</dbReference>
<evidence type="ECO:0000256" key="14">
    <source>
        <dbReference type="ARBA" id="ARBA00049057"/>
    </source>
</evidence>
<name>A0A4P9W3B5_9FUNG</name>
<evidence type="ECO:0000259" key="16">
    <source>
        <dbReference type="PROSITE" id="PS50975"/>
    </source>
</evidence>
<dbReference type="PANTHER" id="PTHR10520:SF12">
    <property type="entry name" value="TRIFUNCTIONAL PURINE BIOSYNTHETIC PROTEIN ADENOSINE-3"/>
    <property type="match status" value="1"/>
</dbReference>
<evidence type="ECO:0000256" key="6">
    <source>
        <dbReference type="ARBA" id="ARBA00022741"/>
    </source>
</evidence>
<dbReference type="InterPro" id="IPR011761">
    <property type="entry name" value="ATP-grasp"/>
</dbReference>
<evidence type="ECO:0000256" key="9">
    <source>
        <dbReference type="ARBA" id="ARBA00023211"/>
    </source>
</evidence>
<evidence type="ECO:0000256" key="15">
    <source>
        <dbReference type="PROSITE-ProRule" id="PRU00409"/>
    </source>
</evidence>
<dbReference type="FunFam" id="3.30.1330.10:FF:000001">
    <property type="entry name" value="Phosphoribosylformylglycinamidine cyclo-ligase"/>
    <property type="match status" value="1"/>
</dbReference>
<comment type="function">
    <text evidence="11">Catalyzes the second and fifth step in the 'de novo' purine biosynthesis pathway; contains phosphoribosylamine--glycine ligase (GARS) and phosphoribosylformylglycinamidine cyclo-ligase (AIRS) activities.</text>
</comment>
<evidence type="ECO:0000256" key="4">
    <source>
        <dbReference type="ARBA" id="ARBA00022598"/>
    </source>
</evidence>
<keyword evidence="10" id="KW-0511">Multifunctional enzyme</keyword>
<dbReference type="NCBIfam" id="TIGR00877">
    <property type="entry name" value="purD"/>
    <property type="match status" value="1"/>
</dbReference>
<dbReference type="PROSITE" id="PS50975">
    <property type="entry name" value="ATP_GRASP"/>
    <property type="match status" value="1"/>
</dbReference>
<dbReference type="SUPFAM" id="SSF56042">
    <property type="entry name" value="PurM C-terminal domain-like"/>
    <property type="match status" value="1"/>
</dbReference>
<dbReference type="InterPro" id="IPR020559">
    <property type="entry name" value="PRibGlycinamide_synth_CS"/>
</dbReference>
<keyword evidence="18" id="KW-1185">Reference proteome</keyword>
<comment type="catalytic activity">
    <reaction evidence="14">
        <text>2-formamido-N(1)-(5-O-phospho-beta-D-ribosyl)acetamidine + ATP = 5-amino-1-(5-phospho-beta-D-ribosyl)imidazole + ADP + phosphate + H(+)</text>
        <dbReference type="Rhea" id="RHEA:23032"/>
        <dbReference type="ChEBI" id="CHEBI:15378"/>
        <dbReference type="ChEBI" id="CHEBI:30616"/>
        <dbReference type="ChEBI" id="CHEBI:43474"/>
        <dbReference type="ChEBI" id="CHEBI:137981"/>
        <dbReference type="ChEBI" id="CHEBI:147287"/>
        <dbReference type="ChEBI" id="CHEBI:456216"/>
        <dbReference type="EC" id="6.3.3.1"/>
    </reaction>
</comment>
<dbReference type="GO" id="GO:0005524">
    <property type="term" value="F:ATP binding"/>
    <property type="evidence" value="ECO:0007669"/>
    <property type="project" value="UniProtKB-UniRule"/>
</dbReference>
<dbReference type="UniPathway" id="UPA00074">
    <property type="reaction ID" value="UER00125"/>
</dbReference>
<dbReference type="Pfam" id="PF00586">
    <property type="entry name" value="AIRS"/>
    <property type="match status" value="1"/>
</dbReference>
<evidence type="ECO:0000313" key="17">
    <source>
        <dbReference type="EMBL" id="RKO86614.1"/>
    </source>
</evidence>
<dbReference type="PANTHER" id="PTHR10520">
    <property type="entry name" value="TRIFUNCTIONAL PURINE BIOSYNTHETIC PROTEIN ADENOSINE-3-RELATED"/>
    <property type="match status" value="1"/>
</dbReference>
<evidence type="ECO:0000256" key="11">
    <source>
        <dbReference type="ARBA" id="ARBA00029388"/>
    </source>
</evidence>
<keyword evidence="8 15" id="KW-0067">ATP-binding</keyword>
<dbReference type="SMART" id="SM01209">
    <property type="entry name" value="GARS_A"/>
    <property type="match status" value="1"/>
</dbReference>
<evidence type="ECO:0000256" key="13">
    <source>
        <dbReference type="ARBA" id="ARBA00047843"/>
    </source>
</evidence>
<keyword evidence="7" id="KW-0658">Purine biosynthesis</keyword>
<sequence length="608" mass="63370">GSEVVIEERLVGEEVSVLAFTDGYTVIPMPAAQDHKRALNEDKGPNTGGMGAYAPAPVYTKELAADVLRRVLQPTIAGMRRDGESHPFVGVLYAGLILTSTGPNVLEYNARFGDPETQVILPLLDDSSDLAEIMLAAAEGRLDSVAVAFRRASAATVVLAAKGYPAAYEKGKEIKIQALPQGATVFHAGTKVADGTLVTSGGRVLAVTGVAPTLPEAIALANASVKYVSFEGSQNRTDIGHRALSLLAAKQTSGTTYADAGVSIDAGNLLVEQIKPLVKATRRSGADADLGGFGGVFDLKAAGYADPVLISGTDGVGTKLKIAQAIRKADTIGIDLVAMSVNDVVVQGAEPLFFLDYYASSRLEVDVARDVVAGIAAGCTESGCALIGGETAEMPGIYQEGDYDLAGFVVGAVERTDVLPKLDLMYPGDVLLGLPSSGVHSNGFSLVRHVVAQAGLDYASPCPFESPLTNQSLGEALLTPTRIYVRQLLPSIRRGLIKSMAHITGGGFTDNVPRALPKGLDAVIDASTWVLPPVFKWLKRVGGIGDAELARTFNCGIGMVVIVDASNVDEVTRLLTEAGEKVARIGKIVASRGAEPACEVTGMAAAWN</sequence>
<dbReference type="FunFam" id="3.30.470.20:FF:000018">
    <property type="entry name" value="Trifunctional purine biosynthetic protein adenosine-3"/>
    <property type="match status" value="1"/>
</dbReference>
<comment type="similarity">
    <text evidence="12">In the C-terminal section; belongs to the AIR synthase family.</text>
</comment>
<dbReference type="InterPro" id="IPR011054">
    <property type="entry name" value="Rudment_hybrid_motif"/>
</dbReference>
<comment type="pathway">
    <text evidence="2">Purine metabolism; IMP biosynthesis via de novo pathway; N(1)-(5-phospho-D-ribosyl)glycinamide from 5-phospho-alpha-D-ribose 1-diphosphate: step 2/2.</text>
</comment>
<dbReference type="InterPro" id="IPR036676">
    <property type="entry name" value="PurM-like_C_sf"/>
</dbReference>
<keyword evidence="6 15" id="KW-0547">Nucleotide-binding</keyword>
<proteinExistence type="inferred from homology"/>
<dbReference type="InterPro" id="IPR020561">
    <property type="entry name" value="PRibGlycinamid_synth_ATP-grasp"/>
</dbReference>
<dbReference type="Gene3D" id="3.90.600.10">
    <property type="entry name" value="Phosphoribosylglycinamide synthetase, C-terminal domain"/>
    <property type="match status" value="1"/>
</dbReference>
<dbReference type="HAMAP" id="MF_00741">
    <property type="entry name" value="AIRS"/>
    <property type="match status" value="1"/>
</dbReference>
<reference evidence="18" key="1">
    <citation type="journal article" date="2018" name="Nat. Microbiol.">
        <title>Leveraging single-cell genomics to expand the fungal tree of life.</title>
        <authorList>
            <person name="Ahrendt S.R."/>
            <person name="Quandt C.A."/>
            <person name="Ciobanu D."/>
            <person name="Clum A."/>
            <person name="Salamov A."/>
            <person name="Andreopoulos B."/>
            <person name="Cheng J.F."/>
            <person name="Woyke T."/>
            <person name="Pelin A."/>
            <person name="Henrissat B."/>
            <person name="Reynolds N.K."/>
            <person name="Benny G.L."/>
            <person name="Smith M.E."/>
            <person name="James T.Y."/>
            <person name="Grigoriev I.V."/>
        </authorList>
    </citation>
    <scope>NUCLEOTIDE SEQUENCE [LARGE SCALE GENOMIC DNA]</scope>
</reference>
<dbReference type="InterPro" id="IPR010918">
    <property type="entry name" value="PurM-like_C_dom"/>
</dbReference>
<dbReference type="GO" id="GO:0046084">
    <property type="term" value="P:adenine biosynthetic process"/>
    <property type="evidence" value="ECO:0007669"/>
    <property type="project" value="TreeGrafter"/>
</dbReference>
<dbReference type="Proteomes" id="UP000269721">
    <property type="component" value="Unassembled WGS sequence"/>
</dbReference>
<dbReference type="GO" id="GO:0006189">
    <property type="term" value="P:'de novo' IMP biosynthetic process"/>
    <property type="evidence" value="ECO:0007669"/>
    <property type="project" value="UniProtKB-UniPathway"/>
</dbReference>
<protein>
    <recommendedName>
        <fullName evidence="16">ATP-grasp domain-containing protein</fullName>
    </recommendedName>
</protein>
<dbReference type="InterPro" id="IPR036921">
    <property type="entry name" value="PurM-like_N_sf"/>
</dbReference>
<dbReference type="EMBL" id="KZ998052">
    <property type="protein sequence ID" value="RKO86614.1"/>
    <property type="molecule type" value="Genomic_DNA"/>
</dbReference>
<comment type="catalytic activity">
    <reaction evidence="13">
        <text>5-phospho-beta-D-ribosylamine + glycine + ATP = N(1)-(5-phospho-beta-D-ribosyl)glycinamide + ADP + phosphate + H(+)</text>
        <dbReference type="Rhea" id="RHEA:17453"/>
        <dbReference type="ChEBI" id="CHEBI:15378"/>
        <dbReference type="ChEBI" id="CHEBI:30616"/>
        <dbReference type="ChEBI" id="CHEBI:43474"/>
        <dbReference type="ChEBI" id="CHEBI:57305"/>
        <dbReference type="ChEBI" id="CHEBI:58681"/>
        <dbReference type="ChEBI" id="CHEBI:143788"/>
        <dbReference type="ChEBI" id="CHEBI:456216"/>
        <dbReference type="EC" id="6.3.4.13"/>
    </reaction>
</comment>
<feature type="non-terminal residue" evidence="17">
    <location>
        <position position="1"/>
    </location>
</feature>
<dbReference type="Gene3D" id="3.30.470.20">
    <property type="entry name" value="ATP-grasp fold, B domain"/>
    <property type="match status" value="1"/>
</dbReference>
<dbReference type="Pfam" id="PF02843">
    <property type="entry name" value="GARS_C"/>
    <property type="match status" value="1"/>
</dbReference>
<comment type="pathway">
    <text evidence="1">Purine metabolism; IMP biosynthesis via de novo pathway; 5-amino-1-(5-phospho-D-ribosyl)imidazole from N(2)-formyl-N(1)-(5-phospho-D-ribosyl)glycinamide: step 2/2.</text>
</comment>
<evidence type="ECO:0000256" key="2">
    <source>
        <dbReference type="ARBA" id="ARBA00005174"/>
    </source>
</evidence>
<dbReference type="NCBIfam" id="TIGR00878">
    <property type="entry name" value="purM"/>
    <property type="match status" value="1"/>
</dbReference>
<keyword evidence="4" id="KW-0436">Ligase</keyword>
<feature type="domain" description="ATP-grasp" evidence="16">
    <location>
        <begin position="2"/>
        <end position="139"/>
    </location>
</feature>
<dbReference type="GO" id="GO:0046872">
    <property type="term" value="F:metal ion binding"/>
    <property type="evidence" value="ECO:0007669"/>
    <property type="project" value="UniProtKB-KW"/>
</dbReference>
<dbReference type="FunFam" id="3.90.600.10:FF:000001">
    <property type="entry name" value="Trifunctional purine biosynthetic protein adenosine-3"/>
    <property type="match status" value="1"/>
</dbReference>
<dbReference type="InterPro" id="IPR016188">
    <property type="entry name" value="PurM-like_N"/>
</dbReference>
<dbReference type="Pfam" id="PF01071">
    <property type="entry name" value="GARS_A"/>
    <property type="match status" value="1"/>
</dbReference>
<dbReference type="AlphaFoldDB" id="A0A4P9W3B5"/>